<evidence type="ECO:0000313" key="1">
    <source>
        <dbReference type="EMBL" id="KAL0520514.1"/>
    </source>
</evidence>
<sequence length="84" mass="9343">MAYSQTTGSQKAPIWAWSTFSLRSSDMRLDHFLLPAQQTQPPPLSSKTLNAAHLDQGMQSTQVRVVPTAQRVSEEGGWKDQKSL</sequence>
<comment type="caution">
    <text evidence="1">The sequence shown here is derived from an EMBL/GenBank/DDBJ whole genome shotgun (WGS) entry which is preliminary data.</text>
</comment>
<name>A0AAW3BCK6_9TRYP</name>
<evidence type="ECO:0000313" key="2">
    <source>
        <dbReference type="Proteomes" id="UP001500493"/>
    </source>
</evidence>
<gene>
    <name evidence="1" type="ORF">Q4I32_006315</name>
</gene>
<dbReference type="EMBL" id="JBAMZJ010000033">
    <property type="protein sequence ID" value="KAL0520514.1"/>
    <property type="molecule type" value="Genomic_DNA"/>
</dbReference>
<accession>A0AAW3BCK6</accession>
<organism evidence="1 2">
    <name type="scientific">Leishmania shawi</name>
    <dbReference type="NCBI Taxonomy" id="5680"/>
    <lineage>
        <taxon>Eukaryota</taxon>
        <taxon>Discoba</taxon>
        <taxon>Euglenozoa</taxon>
        <taxon>Kinetoplastea</taxon>
        <taxon>Metakinetoplastina</taxon>
        <taxon>Trypanosomatida</taxon>
        <taxon>Trypanosomatidae</taxon>
        <taxon>Leishmaniinae</taxon>
        <taxon>Leishmania</taxon>
        <taxon>Leishmania guyanensis species complex</taxon>
    </lineage>
</organism>
<dbReference type="Proteomes" id="UP001500493">
    <property type="component" value="Unassembled WGS sequence"/>
</dbReference>
<reference evidence="1" key="1">
    <citation type="submission" date="2024-02" db="EMBL/GenBank/DDBJ databases">
        <title>FIRST GENOME SEQUENCES OF Leishmania (Viannia) shawi, Leishmania (Viannia) lindenbergi AND Leishmania (Viannia) utingensis.</title>
        <authorList>
            <person name="Resadore F."/>
            <person name="Custodio M.G.F."/>
            <person name="Boite M.C."/>
            <person name="Cupolillo E."/>
            <person name="Ferreira G.E.M."/>
        </authorList>
    </citation>
    <scope>NUCLEOTIDE SEQUENCE</scope>
    <source>
        <strain evidence="1">MHOM/BR/2013/18 LTA MLF</strain>
    </source>
</reference>
<proteinExistence type="predicted"/>
<dbReference type="AlphaFoldDB" id="A0AAW3BCK6"/>
<protein>
    <submittedName>
        <fullName evidence="1">Uncharacterized protein</fullName>
    </submittedName>
</protein>